<reference evidence="1" key="2">
    <citation type="submission" date="2020-09" db="EMBL/GenBank/DDBJ databases">
        <authorList>
            <person name="Sun Q."/>
            <person name="Zhou Y."/>
        </authorList>
    </citation>
    <scope>NUCLEOTIDE SEQUENCE</scope>
    <source>
        <strain evidence="1">CGMCC 1.15880</strain>
    </source>
</reference>
<sequence length="201" mass="20889">MSLMKLLQNAHNGQGLSQLANQFGMNEGQAQQLSELLAPTIGQAAKEKAESGGMQELLSSLHGEQQRSYFEDASQAAAPTGQAQGMAFLETLMGGHQAPKEIASEAANRTGIDLSTVMQFLPALAAMLQGGLQKEMPDNTIENLMGRFSGADSSGGIMGMVGGFLGGGADSNAPDLGQLSQLLDADGDGSPMNDILGKFMR</sequence>
<accession>A0A916QVU3</accession>
<dbReference type="Pfam" id="PF06078">
    <property type="entry name" value="DUF937"/>
    <property type="match status" value="1"/>
</dbReference>
<dbReference type="Proteomes" id="UP000628017">
    <property type="component" value="Unassembled WGS sequence"/>
</dbReference>
<dbReference type="AlphaFoldDB" id="A0A916QVU3"/>
<evidence type="ECO:0000313" key="2">
    <source>
        <dbReference type="Proteomes" id="UP000628017"/>
    </source>
</evidence>
<gene>
    <name evidence="1" type="ORF">GCM10011498_15130</name>
</gene>
<dbReference type="RefSeq" id="WP_229678467.1">
    <property type="nucleotide sequence ID" value="NZ_BMKA01000002.1"/>
</dbReference>
<evidence type="ECO:0000313" key="1">
    <source>
        <dbReference type="EMBL" id="GGA15744.1"/>
    </source>
</evidence>
<organism evidence="1 2">
    <name type="scientific">Neptunicoccus cionae</name>
    <dbReference type="NCBI Taxonomy" id="2035344"/>
    <lineage>
        <taxon>Bacteria</taxon>
        <taxon>Pseudomonadati</taxon>
        <taxon>Pseudomonadota</taxon>
        <taxon>Alphaproteobacteria</taxon>
        <taxon>Rhodobacterales</taxon>
        <taxon>Paracoccaceae</taxon>
        <taxon>Neptunicoccus</taxon>
    </lineage>
</organism>
<dbReference type="InterPro" id="IPR009282">
    <property type="entry name" value="DUF937"/>
</dbReference>
<protein>
    <recommendedName>
        <fullName evidence="3">DUF937 domain-containing protein</fullName>
    </recommendedName>
</protein>
<reference evidence="1" key="1">
    <citation type="journal article" date="2014" name="Int. J. Syst. Evol. Microbiol.">
        <title>Complete genome sequence of Corynebacterium casei LMG S-19264T (=DSM 44701T), isolated from a smear-ripened cheese.</title>
        <authorList>
            <consortium name="US DOE Joint Genome Institute (JGI-PGF)"/>
            <person name="Walter F."/>
            <person name="Albersmeier A."/>
            <person name="Kalinowski J."/>
            <person name="Ruckert C."/>
        </authorList>
    </citation>
    <scope>NUCLEOTIDE SEQUENCE</scope>
    <source>
        <strain evidence="1">CGMCC 1.15880</strain>
    </source>
</reference>
<name>A0A916QVU3_9RHOB</name>
<proteinExistence type="predicted"/>
<dbReference type="EMBL" id="BMKA01000002">
    <property type="protein sequence ID" value="GGA15744.1"/>
    <property type="molecule type" value="Genomic_DNA"/>
</dbReference>
<evidence type="ECO:0008006" key="3">
    <source>
        <dbReference type="Google" id="ProtNLM"/>
    </source>
</evidence>
<comment type="caution">
    <text evidence="1">The sequence shown here is derived from an EMBL/GenBank/DDBJ whole genome shotgun (WGS) entry which is preliminary data.</text>
</comment>
<keyword evidence="2" id="KW-1185">Reference proteome</keyword>